<dbReference type="InterPro" id="IPR051809">
    <property type="entry name" value="Plant_receptor-like_S/T_kinase"/>
</dbReference>
<sequence length="1070" mass="116331">MPSIHMHSNLTSWRDIARRIVFLMAGARATALSCFSLLLFCSYALVSPGSSDATVVDELALLSFKSMLSGPSDGLLASWNTSIHYCDWTGVVCSGRRQPERVVALLMNSSSLSGRISPFLGNLSFLNRLDLHGNGFIGQIPSELGHLSRLRVLNLSTNSLDGSIPVALGRCTNLTVLDLSSNKLRDKIPTEVGALENLVDLRLHKNGLSGEIPLHISNLLSVEYLYLRDNWFSGEIPPALGNLTKLRYLDLASNKLSGSIPSSLGQLSSLSLFNLGHNNLSGLIPNSIWNISSLTVLSVQVNMLSGTIPPNAFDSLPRLQSISMDTNKFEGYIPASLANASNLSFVQLSGNSLRGIVPPKIGRLSNINWLQLSNNLLQAKETKDWNFISALTNCSQLEMLDLGANKFSGVLPDSLSNHSSSLWFLSLSVNEITGSIPKDIGNLISLQQIDLSNNYFIGTLPSSLSRLNKLQALSVYSNNISGLVPSTIGNLTEMNYLDLDSNAFSGSIPSTLGNMTNFIPTLSDILELSNNNLEGPIPQEIGNLKNLVEFHAYSNRLSGEIPSTLGECKLLRNLYLQNNDLTGLENLDLSSNNLSGQVPKFFGNITMLYYLNLSFNSFVGDIPNFGVFANATAISIQGNDKLCGGIPDLHLPPCSSESGKRRHKFPLIPVVVSLAATIFILSLISAFLFWRKPMSKLPSATSMQGYPLISYQQIVRATDGFSTTNLLGSGTFGTVFKGNISAQDGENTSLVAIKVLKLQTPGALKSFSAECEALRDLRHRNLVKIITVCSSIDNRGNDFKAIVLDFMSNGSLEGWLHPDKNDQTDQRYLSLLERVCVLLDVAYGLDYLHCHGPTPVVHCDLKSSNVLLDADMVAHVGDFGLAKILVEGSSMFQQSTSSMGFRGTIGYAAPEYGAGNMVSTNGDIYSYGILVLETVTGKKPAGSEFRQGLSLREYVKSGLEDEVMEIVDMRLCMDLTNGIPTGNDATYKRKVECIVLLLKLGMSCSQELPSSRSSTGDIVKELLAIKESLSGDEHKILMNFGPIGRVISEFLARSLISLILDIVRLIDYLF</sequence>
<evidence type="ECO:0000256" key="27">
    <source>
        <dbReference type="ARBA" id="ARBA00056628"/>
    </source>
</evidence>
<dbReference type="InterPro" id="IPR032675">
    <property type="entry name" value="LRR_dom_sf"/>
</dbReference>
<dbReference type="InterPro" id="IPR055414">
    <property type="entry name" value="LRR_R13L4/SHOC2-like"/>
</dbReference>
<evidence type="ECO:0000256" key="16">
    <source>
        <dbReference type="ARBA" id="ARBA00022741"/>
    </source>
</evidence>
<feature type="domain" description="Protein kinase" evidence="31">
    <location>
        <begin position="721"/>
        <end position="1037"/>
    </location>
</feature>
<dbReference type="InterPro" id="IPR001611">
    <property type="entry name" value="Leu-rich_rpt"/>
</dbReference>
<evidence type="ECO:0000256" key="8">
    <source>
        <dbReference type="ARBA" id="ARBA00022475"/>
    </source>
</evidence>
<dbReference type="GO" id="GO:0005886">
    <property type="term" value="C:plasma membrane"/>
    <property type="evidence" value="ECO:0007669"/>
    <property type="project" value="UniProtKB-SubCell"/>
</dbReference>
<dbReference type="GO" id="GO:0005524">
    <property type="term" value="F:ATP binding"/>
    <property type="evidence" value="ECO:0007669"/>
    <property type="project" value="UniProtKB-UniRule"/>
</dbReference>
<keyword evidence="10" id="KW-0597">Phosphoprotein</keyword>
<comment type="cofactor">
    <cofactor evidence="2">
        <name>Mg(2+)</name>
        <dbReference type="ChEBI" id="CHEBI:18420"/>
    </cofactor>
</comment>
<evidence type="ECO:0000256" key="18">
    <source>
        <dbReference type="ARBA" id="ARBA00022824"/>
    </source>
</evidence>
<keyword evidence="8" id="KW-1003">Cell membrane</keyword>
<dbReference type="FunFam" id="1.10.510.10:FF:000358">
    <property type="entry name" value="Putative leucine-rich repeat receptor-like serine/threonine-protein kinase"/>
    <property type="match status" value="1"/>
</dbReference>
<reference evidence="32" key="2">
    <citation type="submission" date="2018-05" db="EMBL/GenBank/DDBJ databases">
        <title>OmerRS3 (Oryza meridionalis Reference Sequence Version 3).</title>
        <authorList>
            <person name="Zhang J."/>
            <person name="Kudrna D."/>
            <person name="Lee S."/>
            <person name="Talag J."/>
            <person name="Welchert J."/>
            <person name="Wing R.A."/>
        </authorList>
    </citation>
    <scope>NUCLEOTIDE SEQUENCE [LARGE SCALE GENOMIC DNA]</scope>
    <source>
        <strain evidence="32">cv. OR44</strain>
    </source>
</reference>
<dbReference type="EnsemblPlants" id="OMERI11G14110.1">
    <property type="protein sequence ID" value="OMERI11G14110.1"/>
    <property type="gene ID" value="OMERI11G14110"/>
</dbReference>
<evidence type="ECO:0000256" key="20">
    <source>
        <dbReference type="ARBA" id="ARBA00022989"/>
    </source>
</evidence>
<dbReference type="SMART" id="SM00365">
    <property type="entry name" value="LRR_SD22"/>
    <property type="match status" value="4"/>
</dbReference>
<dbReference type="HOGENOM" id="CLU_000288_22_0_1"/>
<keyword evidence="11" id="KW-0433">Leucine-rich repeat</keyword>
<comment type="cofactor">
    <cofactor evidence="1">
        <name>Mn(2+)</name>
        <dbReference type="ChEBI" id="CHEBI:29035"/>
    </cofactor>
</comment>
<comment type="function">
    <text evidence="27">The processed protein kinase Xa21 chain released by protein cleavage after X.oryzae pv. oryzae protein Ax21 detection translocates into the nucleus where it can bind and regulate WRKY62, a transcription factor. Confers resistance to the bacterial pathogen X.oryzae pv. oryzae (Xoo).</text>
</comment>
<keyword evidence="18" id="KW-0256">Endoplasmic reticulum</keyword>
<evidence type="ECO:0000256" key="26">
    <source>
        <dbReference type="ARBA" id="ARBA00054320"/>
    </source>
</evidence>
<dbReference type="InterPro" id="IPR000719">
    <property type="entry name" value="Prot_kinase_dom"/>
</dbReference>
<dbReference type="Pfam" id="PF07714">
    <property type="entry name" value="PK_Tyr_Ser-Thr"/>
    <property type="match status" value="1"/>
</dbReference>
<evidence type="ECO:0000256" key="7">
    <source>
        <dbReference type="ARBA" id="ARBA00012513"/>
    </source>
</evidence>
<accession>A0A0E0F6T3</accession>
<dbReference type="PANTHER" id="PTHR27008">
    <property type="entry name" value="OS04G0122200 PROTEIN"/>
    <property type="match status" value="1"/>
</dbReference>
<evidence type="ECO:0000256" key="11">
    <source>
        <dbReference type="ARBA" id="ARBA00022614"/>
    </source>
</evidence>
<evidence type="ECO:0000256" key="15">
    <source>
        <dbReference type="ARBA" id="ARBA00022737"/>
    </source>
</evidence>
<dbReference type="InterPro" id="IPR011009">
    <property type="entry name" value="Kinase-like_dom_sf"/>
</dbReference>
<dbReference type="SUPFAM" id="SSF56112">
    <property type="entry name" value="Protein kinase-like (PK-like)"/>
    <property type="match status" value="1"/>
</dbReference>
<evidence type="ECO:0000256" key="1">
    <source>
        <dbReference type="ARBA" id="ARBA00001936"/>
    </source>
</evidence>
<dbReference type="InterPro" id="IPR008271">
    <property type="entry name" value="Ser/Thr_kinase_AS"/>
</dbReference>
<evidence type="ECO:0000256" key="6">
    <source>
        <dbReference type="ARBA" id="ARBA00008684"/>
    </source>
</evidence>
<keyword evidence="19 29" id="KW-0067">ATP-binding</keyword>
<dbReference type="FunFam" id="3.80.10.10:FF:001158">
    <property type="entry name" value="Leucine-rich repeat protein kinase family protein"/>
    <property type="match status" value="1"/>
</dbReference>
<dbReference type="Gene3D" id="3.80.10.10">
    <property type="entry name" value="Ribonuclease Inhibitor"/>
    <property type="match status" value="4"/>
</dbReference>
<dbReference type="Gene3D" id="1.10.510.10">
    <property type="entry name" value="Transferase(Phosphotransferase) domain 1"/>
    <property type="match status" value="1"/>
</dbReference>
<comment type="subcellular location">
    <subcellularLocation>
        <location evidence="3">Cell membrane</location>
        <topology evidence="3">Single-pass membrane protein</topology>
    </subcellularLocation>
    <subcellularLocation>
        <location evidence="4">Endoplasmic reticulum membrane</location>
        <topology evidence="4">Single-pass membrane protein</topology>
    </subcellularLocation>
    <subcellularLocation>
        <location evidence="5">Membrane</location>
        <topology evidence="5">Single-pass type I membrane protein</topology>
    </subcellularLocation>
</comment>
<dbReference type="Gene3D" id="3.30.200.20">
    <property type="entry name" value="Phosphorylase Kinase, domain 1"/>
    <property type="match status" value="1"/>
</dbReference>
<comment type="catalytic activity">
    <reaction evidence="24">
        <text>L-threonyl-[protein] + ATP = O-phospho-L-threonyl-[protein] + ADP + H(+)</text>
        <dbReference type="Rhea" id="RHEA:46608"/>
        <dbReference type="Rhea" id="RHEA-COMP:11060"/>
        <dbReference type="Rhea" id="RHEA-COMP:11605"/>
        <dbReference type="ChEBI" id="CHEBI:15378"/>
        <dbReference type="ChEBI" id="CHEBI:30013"/>
        <dbReference type="ChEBI" id="CHEBI:30616"/>
        <dbReference type="ChEBI" id="CHEBI:61977"/>
        <dbReference type="ChEBI" id="CHEBI:456216"/>
        <dbReference type="EC" id="2.7.11.1"/>
    </reaction>
</comment>
<dbReference type="FunFam" id="3.80.10.10:FF:000317">
    <property type="entry name" value="Inactive leucine-rich repeat receptor-like protein kinase"/>
    <property type="match status" value="1"/>
</dbReference>
<dbReference type="Proteomes" id="UP000008021">
    <property type="component" value="Chromosome 11"/>
</dbReference>
<dbReference type="GO" id="GO:0005789">
    <property type="term" value="C:endoplasmic reticulum membrane"/>
    <property type="evidence" value="ECO:0007669"/>
    <property type="project" value="UniProtKB-SubCell"/>
</dbReference>
<evidence type="ECO:0000256" key="24">
    <source>
        <dbReference type="ARBA" id="ARBA00047899"/>
    </source>
</evidence>
<evidence type="ECO:0000256" key="9">
    <source>
        <dbReference type="ARBA" id="ARBA00022527"/>
    </source>
</evidence>
<evidence type="ECO:0000256" key="28">
    <source>
        <dbReference type="ARBA" id="ARBA00072040"/>
    </source>
</evidence>
<dbReference type="InterPro" id="IPR017441">
    <property type="entry name" value="Protein_kinase_ATP_BS"/>
</dbReference>
<dbReference type="STRING" id="40149.A0A0E0F6T3"/>
<evidence type="ECO:0000256" key="13">
    <source>
        <dbReference type="ARBA" id="ARBA00022692"/>
    </source>
</evidence>
<keyword evidence="21 30" id="KW-0472">Membrane</keyword>
<dbReference type="InterPro" id="IPR001245">
    <property type="entry name" value="Ser-Thr/Tyr_kinase_cat_dom"/>
</dbReference>
<dbReference type="FunFam" id="3.30.200.20:FF:000432">
    <property type="entry name" value="LRR receptor-like serine/threonine-protein kinase EFR"/>
    <property type="match status" value="1"/>
</dbReference>
<comment type="catalytic activity">
    <reaction evidence="25">
        <text>L-seryl-[protein] + ATP = O-phospho-L-seryl-[protein] + ADP + H(+)</text>
        <dbReference type="Rhea" id="RHEA:17989"/>
        <dbReference type="Rhea" id="RHEA-COMP:9863"/>
        <dbReference type="Rhea" id="RHEA-COMP:11604"/>
        <dbReference type="ChEBI" id="CHEBI:15378"/>
        <dbReference type="ChEBI" id="CHEBI:29999"/>
        <dbReference type="ChEBI" id="CHEBI:30616"/>
        <dbReference type="ChEBI" id="CHEBI:83421"/>
        <dbReference type="ChEBI" id="CHEBI:456216"/>
        <dbReference type="EC" id="2.7.11.1"/>
    </reaction>
</comment>
<evidence type="ECO:0000313" key="33">
    <source>
        <dbReference type="Proteomes" id="UP000008021"/>
    </source>
</evidence>
<evidence type="ECO:0000256" key="25">
    <source>
        <dbReference type="ARBA" id="ARBA00048679"/>
    </source>
</evidence>
<keyword evidence="17" id="KW-0418">Kinase</keyword>
<feature type="transmembrane region" description="Helical" evidence="30">
    <location>
        <begin position="667"/>
        <end position="690"/>
    </location>
</feature>
<evidence type="ECO:0000256" key="22">
    <source>
        <dbReference type="ARBA" id="ARBA00023170"/>
    </source>
</evidence>
<comment type="similarity">
    <text evidence="6">Belongs to the protein kinase superfamily. Ser/Thr protein kinase family.</text>
</comment>
<keyword evidence="16 29" id="KW-0547">Nucleotide-binding</keyword>
<evidence type="ECO:0000256" key="19">
    <source>
        <dbReference type="ARBA" id="ARBA00022840"/>
    </source>
</evidence>
<organism evidence="32">
    <name type="scientific">Oryza meridionalis</name>
    <dbReference type="NCBI Taxonomy" id="40149"/>
    <lineage>
        <taxon>Eukaryota</taxon>
        <taxon>Viridiplantae</taxon>
        <taxon>Streptophyta</taxon>
        <taxon>Embryophyta</taxon>
        <taxon>Tracheophyta</taxon>
        <taxon>Spermatophyta</taxon>
        <taxon>Magnoliopsida</taxon>
        <taxon>Liliopsida</taxon>
        <taxon>Poales</taxon>
        <taxon>Poaceae</taxon>
        <taxon>BOP clade</taxon>
        <taxon>Oryzoideae</taxon>
        <taxon>Oryzeae</taxon>
        <taxon>Oryzinae</taxon>
        <taxon>Oryza</taxon>
    </lineage>
</organism>
<dbReference type="Gramene" id="OMERI11G14110.1">
    <property type="protein sequence ID" value="OMERI11G14110.1"/>
    <property type="gene ID" value="OMERI11G14110"/>
</dbReference>
<dbReference type="InterPro" id="IPR013210">
    <property type="entry name" value="LRR_N_plant-typ"/>
</dbReference>
<dbReference type="PROSITE" id="PS50011">
    <property type="entry name" value="PROTEIN_KINASE_DOM"/>
    <property type="match status" value="1"/>
</dbReference>
<keyword evidence="22" id="KW-0675">Receptor</keyword>
<dbReference type="PROSITE" id="PS00107">
    <property type="entry name" value="PROTEIN_KINASE_ATP"/>
    <property type="match status" value="1"/>
</dbReference>
<dbReference type="EC" id="2.7.11.1" evidence="7"/>
<evidence type="ECO:0000259" key="31">
    <source>
        <dbReference type="PROSITE" id="PS50011"/>
    </source>
</evidence>
<protein>
    <recommendedName>
        <fullName evidence="28">Receptor kinase-like protein Xa21</fullName>
        <ecNumber evidence="7">2.7.11.1</ecNumber>
    </recommendedName>
</protein>
<dbReference type="PANTHER" id="PTHR27008:SF476">
    <property type="entry name" value="OS11G0569800 PROTEIN"/>
    <property type="match status" value="1"/>
</dbReference>
<keyword evidence="23" id="KW-0325">Glycoprotein</keyword>
<feature type="binding site" evidence="29">
    <location>
        <position position="754"/>
    </location>
    <ligand>
        <name>ATP</name>
        <dbReference type="ChEBI" id="CHEBI:30616"/>
    </ligand>
</feature>
<dbReference type="PROSITE" id="PS51450">
    <property type="entry name" value="LRR"/>
    <property type="match status" value="2"/>
</dbReference>
<dbReference type="FunFam" id="3.80.10.10:FF:000101">
    <property type="entry name" value="LRR receptor-like serine/threonine-protein kinase ERECTA"/>
    <property type="match status" value="1"/>
</dbReference>
<comment type="function">
    <text evidence="26">Receptor kinase that detects X.oryzae pv. oryzae protein Ax21 to promote innate immunity. Following X.oryzae pv. oryzae protein Ax21 detection, undergoes cleavage, releasing the processed protein kinase Xa21 chain.</text>
</comment>
<keyword evidence="15" id="KW-0677">Repeat</keyword>
<keyword evidence="14" id="KW-0732">Signal</keyword>
<dbReference type="Pfam" id="PF23598">
    <property type="entry name" value="LRR_14"/>
    <property type="match status" value="1"/>
</dbReference>
<dbReference type="GO" id="GO:0004674">
    <property type="term" value="F:protein serine/threonine kinase activity"/>
    <property type="evidence" value="ECO:0007669"/>
    <property type="project" value="UniProtKB-KW"/>
</dbReference>
<dbReference type="PROSITE" id="PS00108">
    <property type="entry name" value="PROTEIN_KINASE_ST"/>
    <property type="match status" value="1"/>
</dbReference>
<evidence type="ECO:0000256" key="30">
    <source>
        <dbReference type="SAM" id="Phobius"/>
    </source>
</evidence>
<evidence type="ECO:0000256" key="17">
    <source>
        <dbReference type="ARBA" id="ARBA00022777"/>
    </source>
</evidence>
<dbReference type="SMART" id="SM00369">
    <property type="entry name" value="LRR_TYP"/>
    <property type="match status" value="10"/>
</dbReference>
<dbReference type="PRINTS" id="PR00019">
    <property type="entry name" value="LEURICHRPT"/>
</dbReference>
<reference evidence="32" key="1">
    <citation type="submission" date="2015-04" db="UniProtKB">
        <authorList>
            <consortium name="EnsemblPlants"/>
        </authorList>
    </citation>
    <scope>IDENTIFICATION</scope>
</reference>
<evidence type="ECO:0000256" key="5">
    <source>
        <dbReference type="ARBA" id="ARBA00004479"/>
    </source>
</evidence>
<evidence type="ECO:0000256" key="4">
    <source>
        <dbReference type="ARBA" id="ARBA00004389"/>
    </source>
</evidence>
<dbReference type="Pfam" id="PF08263">
    <property type="entry name" value="LRRNT_2"/>
    <property type="match status" value="1"/>
</dbReference>
<dbReference type="Pfam" id="PF00560">
    <property type="entry name" value="LRR_1"/>
    <property type="match status" value="3"/>
</dbReference>
<evidence type="ECO:0000256" key="10">
    <source>
        <dbReference type="ARBA" id="ARBA00022553"/>
    </source>
</evidence>
<keyword evidence="20 30" id="KW-1133">Transmembrane helix</keyword>
<keyword evidence="9" id="KW-0723">Serine/threonine-protein kinase</keyword>
<dbReference type="SUPFAM" id="SSF52058">
    <property type="entry name" value="L domain-like"/>
    <property type="match status" value="1"/>
</dbReference>
<proteinExistence type="inferred from homology"/>
<dbReference type="SMART" id="SM00220">
    <property type="entry name" value="S_TKc"/>
    <property type="match status" value="1"/>
</dbReference>
<evidence type="ECO:0000256" key="14">
    <source>
        <dbReference type="ARBA" id="ARBA00022729"/>
    </source>
</evidence>
<evidence type="ECO:0000256" key="23">
    <source>
        <dbReference type="ARBA" id="ARBA00023180"/>
    </source>
</evidence>
<keyword evidence="12" id="KW-0808">Transferase</keyword>
<dbReference type="SUPFAM" id="SSF52047">
    <property type="entry name" value="RNI-like"/>
    <property type="match status" value="1"/>
</dbReference>
<keyword evidence="33" id="KW-1185">Reference proteome</keyword>
<dbReference type="eggNOG" id="ENOG502QPYS">
    <property type="taxonomic scope" value="Eukaryota"/>
</dbReference>
<evidence type="ECO:0000256" key="29">
    <source>
        <dbReference type="PROSITE-ProRule" id="PRU10141"/>
    </source>
</evidence>
<evidence type="ECO:0000256" key="12">
    <source>
        <dbReference type="ARBA" id="ARBA00022679"/>
    </source>
</evidence>
<evidence type="ECO:0000256" key="21">
    <source>
        <dbReference type="ARBA" id="ARBA00023136"/>
    </source>
</evidence>
<dbReference type="Pfam" id="PF13855">
    <property type="entry name" value="LRR_8"/>
    <property type="match status" value="2"/>
</dbReference>
<dbReference type="AlphaFoldDB" id="A0A0E0F6T3"/>
<evidence type="ECO:0000313" key="32">
    <source>
        <dbReference type="EnsemblPlants" id="OMERI11G14110.1"/>
    </source>
</evidence>
<dbReference type="InterPro" id="IPR003591">
    <property type="entry name" value="Leu-rich_rpt_typical-subtyp"/>
</dbReference>
<evidence type="ECO:0000256" key="3">
    <source>
        <dbReference type="ARBA" id="ARBA00004162"/>
    </source>
</evidence>
<keyword evidence="13 30" id="KW-0812">Transmembrane</keyword>
<name>A0A0E0F6T3_9ORYZ</name>
<evidence type="ECO:0000256" key="2">
    <source>
        <dbReference type="ARBA" id="ARBA00001946"/>
    </source>
</evidence>